<evidence type="ECO:0000313" key="17">
    <source>
        <dbReference type="Proteomes" id="UP000596902"/>
    </source>
</evidence>
<evidence type="ECO:0000256" key="2">
    <source>
        <dbReference type="ARBA" id="ARBA00004141"/>
    </source>
</evidence>
<dbReference type="Proteomes" id="UP000596902">
    <property type="component" value="Unassembled WGS sequence"/>
</dbReference>
<dbReference type="GO" id="GO:0015031">
    <property type="term" value="P:protein transport"/>
    <property type="evidence" value="ECO:0007669"/>
    <property type="project" value="UniProtKB-KW"/>
</dbReference>
<dbReference type="InterPro" id="IPR028661">
    <property type="entry name" value="Vps29"/>
</dbReference>
<evidence type="ECO:0000256" key="11">
    <source>
        <dbReference type="ARBA" id="ARBA00022989"/>
    </source>
</evidence>
<evidence type="ECO:0000256" key="14">
    <source>
        <dbReference type="SAM" id="Phobius"/>
    </source>
</evidence>
<keyword evidence="7" id="KW-0813">Transport</keyword>
<comment type="cofactor">
    <cofactor evidence="1">
        <name>Mg(2+)</name>
        <dbReference type="ChEBI" id="CHEBI:18420"/>
    </cofactor>
</comment>
<dbReference type="RefSeq" id="XP_038788393.1">
    <property type="nucleotide sequence ID" value="XM_038928686.1"/>
</dbReference>
<evidence type="ECO:0000256" key="13">
    <source>
        <dbReference type="RuleBase" id="RU362040"/>
    </source>
</evidence>
<dbReference type="FunFam" id="1.20.120.1780:FF:000001">
    <property type="entry name" value="4-hydroxybenzoate octaprenyltransferase"/>
    <property type="match status" value="1"/>
</dbReference>
<keyword evidence="17" id="KW-1185">Reference proteome</keyword>
<proteinExistence type="inferred from homology"/>
<dbReference type="GO" id="GO:0006744">
    <property type="term" value="P:ubiquinone biosynthetic process"/>
    <property type="evidence" value="ECO:0007669"/>
    <property type="project" value="TreeGrafter"/>
</dbReference>
<evidence type="ECO:0000259" key="15">
    <source>
        <dbReference type="Pfam" id="PF12850"/>
    </source>
</evidence>
<dbReference type="EMBL" id="JAAABM010000004">
    <property type="protein sequence ID" value="KAF7678258.1"/>
    <property type="molecule type" value="Genomic_DNA"/>
</dbReference>
<dbReference type="InterPro" id="IPR000537">
    <property type="entry name" value="UbiA_prenyltransferase"/>
</dbReference>
<dbReference type="CDD" id="cd13959">
    <property type="entry name" value="PT_UbiA_COQ2"/>
    <property type="match status" value="1"/>
</dbReference>
<dbReference type="GO" id="GO:0030904">
    <property type="term" value="C:retromer complex"/>
    <property type="evidence" value="ECO:0007669"/>
    <property type="project" value="InterPro"/>
</dbReference>
<feature type="transmembrane region" description="Helical" evidence="14">
    <location>
        <begin position="85"/>
        <end position="101"/>
    </location>
</feature>
<keyword evidence="11 14" id="KW-1133">Transmembrane helix</keyword>
<comment type="pathway">
    <text evidence="3">Secondary metabolite biosynthesis; terpenoid biosynthesis.</text>
</comment>
<dbReference type="Pfam" id="PF12850">
    <property type="entry name" value="Metallophos_2"/>
    <property type="match status" value="1"/>
</dbReference>
<dbReference type="InterPro" id="IPR039653">
    <property type="entry name" value="Prenyltransferase"/>
</dbReference>
<feature type="transmembrane region" description="Helical" evidence="14">
    <location>
        <begin position="239"/>
        <end position="266"/>
    </location>
</feature>
<dbReference type="Gene3D" id="1.10.357.140">
    <property type="entry name" value="UbiA prenyltransferase"/>
    <property type="match status" value="1"/>
</dbReference>
<comment type="subcellular location">
    <subcellularLocation>
        <location evidence="2">Membrane</location>
        <topology evidence="2">Multi-pass membrane protein</topology>
    </subcellularLocation>
</comment>
<protein>
    <recommendedName>
        <fullName evidence="6 13">Vacuolar protein sorting-associated protein 29</fullName>
    </recommendedName>
</protein>
<dbReference type="InterPro" id="IPR030470">
    <property type="entry name" value="UbiA_prenylTrfase_CS"/>
</dbReference>
<dbReference type="GO" id="GO:0005829">
    <property type="term" value="C:cytosol"/>
    <property type="evidence" value="ECO:0007669"/>
    <property type="project" value="GOC"/>
</dbReference>
<dbReference type="NCBIfam" id="TIGR00040">
    <property type="entry name" value="yfcE"/>
    <property type="match status" value="1"/>
</dbReference>
<feature type="domain" description="Calcineurin-like phosphoesterase" evidence="15">
    <location>
        <begin position="316"/>
        <end position="453"/>
    </location>
</feature>
<dbReference type="Pfam" id="PF01040">
    <property type="entry name" value="UbiA"/>
    <property type="match status" value="1"/>
</dbReference>
<name>A0A8H7BBL2_9PLEO</name>
<dbReference type="GeneID" id="62201864"/>
<reference evidence="16" key="2">
    <citation type="submission" date="2020-08" db="EMBL/GenBank/DDBJ databases">
        <title>Draft Genome Sequence of Cumin Blight Pathogen Alternaria burnsii.</title>
        <authorList>
            <person name="Feng Z."/>
        </authorList>
    </citation>
    <scope>NUCLEOTIDE SEQUENCE</scope>
    <source>
        <strain evidence="16">CBS107.38</strain>
    </source>
</reference>
<evidence type="ECO:0000256" key="7">
    <source>
        <dbReference type="ARBA" id="ARBA00022448"/>
    </source>
</evidence>
<gene>
    <name evidence="16" type="ORF">GT037_003639</name>
</gene>
<dbReference type="AlphaFoldDB" id="A0A8H7BBL2"/>
<keyword evidence="10" id="KW-0653">Protein transport</keyword>
<keyword evidence="9 14" id="KW-0812">Transmembrane</keyword>
<dbReference type="InterPro" id="IPR044878">
    <property type="entry name" value="UbiA_sf"/>
</dbReference>
<dbReference type="InterPro" id="IPR024654">
    <property type="entry name" value="Calcineurin-like_PHP_lpxH"/>
</dbReference>
<keyword evidence="12 14" id="KW-0472">Membrane</keyword>
<dbReference type="Gene3D" id="1.20.120.1780">
    <property type="entry name" value="UbiA prenyltransferase"/>
    <property type="match status" value="1"/>
</dbReference>
<dbReference type="GO" id="GO:0016114">
    <property type="term" value="P:terpenoid biosynthetic process"/>
    <property type="evidence" value="ECO:0007669"/>
    <property type="project" value="UniProtKB-UniPathway"/>
</dbReference>
<evidence type="ECO:0000256" key="10">
    <source>
        <dbReference type="ARBA" id="ARBA00022927"/>
    </source>
</evidence>
<comment type="similarity">
    <text evidence="5">Belongs to the UbiA prenyltransferase family.</text>
</comment>
<evidence type="ECO:0000256" key="9">
    <source>
        <dbReference type="ARBA" id="ARBA00022692"/>
    </source>
</evidence>
<accession>A0A8H7BBL2</accession>
<evidence type="ECO:0000256" key="4">
    <source>
        <dbReference type="ARBA" id="ARBA00005945"/>
    </source>
</evidence>
<evidence type="ECO:0000256" key="8">
    <source>
        <dbReference type="ARBA" id="ARBA00022679"/>
    </source>
</evidence>
<dbReference type="PANTHER" id="PTHR11048">
    <property type="entry name" value="PRENYLTRANSFERASES"/>
    <property type="match status" value="1"/>
</dbReference>
<evidence type="ECO:0000256" key="12">
    <source>
        <dbReference type="ARBA" id="ARBA00023136"/>
    </source>
</evidence>
<dbReference type="InterPro" id="IPR000979">
    <property type="entry name" value="Phosphodiesterase_MJ0936/Vps29"/>
</dbReference>
<organism evidence="16 17">
    <name type="scientific">Alternaria burnsii</name>
    <dbReference type="NCBI Taxonomy" id="1187904"/>
    <lineage>
        <taxon>Eukaryota</taxon>
        <taxon>Fungi</taxon>
        <taxon>Dikarya</taxon>
        <taxon>Ascomycota</taxon>
        <taxon>Pezizomycotina</taxon>
        <taxon>Dothideomycetes</taxon>
        <taxon>Pleosporomycetidae</taxon>
        <taxon>Pleosporales</taxon>
        <taxon>Pleosporineae</taxon>
        <taxon>Pleosporaceae</taxon>
        <taxon>Alternaria</taxon>
        <taxon>Alternaria sect. Alternaria</taxon>
    </lineage>
</organism>
<dbReference type="CDD" id="cd07394">
    <property type="entry name" value="MPP_Vps29"/>
    <property type="match status" value="1"/>
</dbReference>
<feature type="transmembrane region" description="Helical" evidence="14">
    <location>
        <begin position="110"/>
        <end position="129"/>
    </location>
</feature>
<evidence type="ECO:0000313" key="16">
    <source>
        <dbReference type="EMBL" id="KAF7678258.1"/>
    </source>
</evidence>
<dbReference type="GO" id="GO:0005743">
    <property type="term" value="C:mitochondrial inner membrane"/>
    <property type="evidence" value="ECO:0007669"/>
    <property type="project" value="TreeGrafter"/>
</dbReference>
<keyword evidence="8" id="KW-0808">Transferase</keyword>
<comment type="caution">
    <text evidence="16">The sequence shown here is derived from an EMBL/GenBank/DDBJ whole genome shotgun (WGS) entry which is preliminary data.</text>
</comment>
<dbReference type="UniPathway" id="UPA00213"/>
<dbReference type="PROSITE" id="PS00943">
    <property type="entry name" value="UBIA"/>
    <property type="match status" value="1"/>
</dbReference>
<evidence type="ECO:0000256" key="5">
    <source>
        <dbReference type="ARBA" id="ARBA00005985"/>
    </source>
</evidence>
<dbReference type="GO" id="GO:0008412">
    <property type="term" value="F:4-hydroxybenzoate polyprenyltransferase activity"/>
    <property type="evidence" value="ECO:0007669"/>
    <property type="project" value="TreeGrafter"/>
</dbReference>
<feature type="transmembrane region" description="Helical" evidence="14">
    <location>
        <begin position="135"/>
        <end position="155"/>
    </location>
</feature>
<evidence type="ECO:0000256" key="3">
    <source>
        <dbReference type="ARBA" id="ARBA00004721"/>
    </source>
</evidence>
<dbReference type="FunFam" id="3.60.21.10:FF:000024">
    <property type="entry name" value="Vacuolar protein sorting-associated protein 29"/>
    <property type="match status" value="1"/>
</dbReference>
<dbReference type="SUPFAM" id="SSF56300">
    <property type="entry name" value="Metallo-dependent phosphatases"/>
    <property type="match status" value="1"/>
</dbReference>
<comment type="similarity">
    <text evidence="4 13">Belongs to the VPS29 family.</text>
</comment>
<evidence type="ECO:0000256" key="6">
    <source>
        <dbReference type="ARBA" id="ARBA00017767"/>
    </source>
</evidence>
<dbReference type="Gene3D" id="3.60.21.10">
    <property type="match status" value="1"/>
</dbReference>
<feature type="transmembrane region" description="Helical" evidence="14">
    <location>
        <begin position="185"/>
        <end position="204"/>
    </location>
</feature>
<dbReference type="InterPro" id="IPR029052">
    <property type="entry name" value="Metallo-depent_PP-like"/>
</dbReference>
<reference evidence="16" key="1">
    <citation type="submission" date="2020-01" db="EMBL/GenBank/DDBJ databases">
        <authorList>
            <person name="Feng Z.H.Z."/>
        </authorList>
    </citation>
    <scope>NUCLEOTIDE SEQUENCE</scope>
    <source>
        <strain evidence="16">CBS107.38</strain>
    </source>
</reference>
<dbReference type="GO" id="GO:0042147">
    <property type="term" value="P:retrograde transport, endosome to Golgi"/>
    <property type="evidence" value="ECO:0007669"/>
    <property type="project" value="InterPro"/>
</dbReference>
<feature type="transmembrane region" description="Helical" evidence="14">
    <location>
        <begin position="210"/>
        <end position="227"/>
    </location>
</feature>
<sequence>MATPLAAPSDVISTTALFFTGALVMRGAGCTINDLWDRNLDPHVERTRLRPLARRAITPQQAIVFLGGQLTTGLAVLLSLPFECFWYATPSLVLVTLYPLAKRVTYYPQFVLGLTFSWGAMMGFPALGVDLLANQAALTAAACLYASNVAWTVLYDMIYAHMDIKDDAKAGIKSIALKHEKETKVVLSGLAVVQLGLLSATGVAAGLGPVFFVGTVGGAAVTLGTMIRRVKLKEVKNCWWWFVNGAWFTGGAISLGLAGEYAAHLFGWYGDVGEGEDDWKSHVLHAQRYNCAAAMASRLVLVLGDLFIPDRASFKKLLAPGKIGQILCLGNITDRETYEFLRAIAPDLQIVKGDFDVEAPNLALSKVVTHGSLRIGFTHGHTIIPPGDGDSLLIAARQMDVDVLLWGGTHKFEAYEMEGKFFVNPGSATGAMCTGWWTEDEEPTPSFVLMDVQGDVLVLYVYQLRKDAEGNENVAVEKVSFRKNGGGAS</sequence>
<dbReference type="FunFam" id="1.10.357.140:FF:000008">
    <property type="entry name" value="4-hydroxybenzoate octaprenyltransferase"/>
    <property type="match status" value="1"/>
</dbReference>
<dbReference type="PANTHER" id="PTHR11048:SF28">
    <property type="entry name" value="4-HYDROXYBENZOATE POLYPRENYLTRANSFERASE, MITOCHONDRIAL"/>
    <property type="match status" value="1"/>
</dbReference>
<evidence type="ECO:0000256" key="1">
    <source>
        <dbReference type="ARBA" id="ARBA00001946"/>
    </source>
</evidence>